<dbReference type="Proteomes" id="UP001233172">
    <property type="component" value="Unassembled WGS sequence"/>
</dbReference>
<evidence type="ECO:0000256" key="4">
    <source>
        <dbReference type="ARBA" id="ARBA00023136"/>
    </source>
</evidence>
<comment type="subcellular location">
    <subcellularLocation>
        <location evidence="1">Membrane</location>
    </subcellularLocation>
</comment>
<name>A0AAD8C5P5_BIOPF</name>
<evidence type="ECO:0000313" key="7">
    <source>
        <dbReference type="EMBL" id="KAK0066397.1"/>
    </source>
</evidence>
<dbReference type="InterPro" id="IPR017452">
    <property type="entry name" value="GPCR_Rhodpsn_7TM"/>
</dbReference>
<feature type="domain" description="G-protein coupled receptors family 1 profile" evidence="6">
    <location>
        <begin position="56"/>
        <end position="333"/>
    </location>
</feature>
<evidence type="ECO:0000313" key="8">
    <source>
        <dbReference type="Proteomes" id="UP001233172"/>
    </source>
</evidence>
<dbReference type="PANTHER" id="PTHR46641">
    <property type="entry name" value="FMRFAMIDE RECEPTOR-RELATED"/>
    <property type="match status" value="1"/>
</dbReference>
<accession>A0AAD8C5P5</accession>
<keyword evidence="2 5" id="KW-0812">Transmembrane</keyword>
<gene>
    <name evidence="7" type="ORF">Bpfe_004518</name>
</gene>
<comment type="caution">
    <text evidence="7">The sequence shown here is derived from an EMBL/GenBank/DDBJ whole genome shotgun (WGS) entry which is preliminary data.</text>
</comment>
<reference evidence="7" key="2">
    <citation type="submission" date="2023-04" db="EMBL/GenBank/DDBJ databases">
        <authorList>
            <person name="Bu L."/>
            <person name="Lu L."/>
            <person name="Laidemitt M.R."/>
            <person name="Zhang S.M."/>
            <person name="Mutuku M."/>
            <person name="Mkoji G."/>
            <person name="Steinauer M."/>
            <person name="Loker E.S."/>
        </authorList>
    </citation>
    <scope>NUCLEOTIDE SEQUENCE</scope>
    <source>
        <strain evidence="7">KasaAsao</strain>
        <tissue evidence="7">Whole Snail</tissue>
    </source>
</reference>
<feature type="transmembrane region" description="Helical" evidence="5">
    <location>
        <begin position="278"/>
        <end position="300"/>
    </location>
</feature>
<evidence type="ECO:0000256" key="2">
    <source>
        <dbReference type="ARBA" id="ARBA00022692"/>
    </source>
</evidence>
<keyword evidence="7" id="KW-0675">Receptor</keyword>
<evidence type="ECO:0000256" key="1">
    <source>
        <dbReference type="ARBA" id="ARBA00004370"/>
    </source>
</evidence>
<dbReference type="Gene3D" id="1.20.1070.10">
    <property type="entry name" value="Rhodopsin 7-helix transmembrane proteins"/>
    <property type="match status" value="1"/>
</dbReference>
<evidence type="ECO:0000256" key="5">
    <source>
        <dbReference type="SAM" id="Phobius"/>
    </source>
</evidence>
<dbReference type="AlphaFoldDB" id="A0AAD8C5P5"/>
<keyword evidence="3 5" id="KW-1133">Transmembrane helix</keyword>
<feature type="transmembrane region" description="Helical" evidence="5">
    <location>
        <begin position="171"/>
        <end position="196"/>
    </location>
</feature>
<dbReference type="InterPro" id="IPR052954">
    <property type="entry name" value="GPCR-Ligand_Int"/>
</dbReference>
<feature type="transmembrane region" description="Helical" evidence="5">
    <location>
        <begin position="226"/>
        <end position="249"/>
    </location>
</feature>
<dbReference type="PROSITE" id="PS50262">
    <property type="entry name" value="G_PROTEIN_RECEP_F1_2"/>
    <property type="match status" value="1"/>
</dbReference>
<feature type="transmembrane region" description="Helical" evidence="5">
    <location>
        <begin position="320"/>
        <end position="336"/>
    </location>
</feature>
<organism evidence="7 8">
    <name type="scientific">Biomphalaria pfeifferi</name>
    <name type="common">Bloodfluke planorb</name>
    <name type="synonym">Freshwater snail</name>
    <dbReference type="NCBI Taxonomy" id="112525"/>
    <lineage>
        <taxon>Eukaryota</taxon>
        <taxon>Metazoa</taxon>
        <taxon>Spiralia</taxon>
        <taxon>Lophotrochozoa</taxon>
        <taxon>Mollusca</taxon>
        <taxon>Gastropoda</taxon>
        <taxon>Heterobranchia</taxon>
        <taxon>Euthyneura</taxon>
        <taxon>Panpulmonata</taxon>
        <taxon>Hygrophila</taxon>
        <taxon>Lymnaeoidea</taxon>
        <taxon>Planorbidae</taxon>
        <taxon>Biomphalaria</taxon>
    </lineage>
</organism>
<dbReference type="GO" id="GO:0016020">
    <property type="term" value="C:membrane"/>
    <property type="evidence" value="ECO:0007669"/>
    <property type="project" value="UniProtKB-SubCell"/>
</dbReference>
<dbReference type="EMBL" id="JASAOG010000011">
    <property type="protein sequence ID" value="KAK0066397.1"/>
    <property type="molecule type" value="Genomic_DNA"/>
</dbReference>
<reference evidence="7" key="1">
    <citation type="journal article" date="2023" name="PLoS Negl. Trop. Dis.">
        <title>A genome sequence for Biomphalaria pfeifferi, the major vector snail for the human-infecting parasite Schistosoma mansoni.</title>
        <authorList>
            <person name="Bu L."/>
            <person name="Lu L."/>
            <person name="Laidemitt M.R."/>
            <person name="Zhang S.M."/>
            <person name="Mutuku M."/>
            <person name="Mkoji G."/>
            <person name="Steinauer M."/>
            <person name="Loker E.S."/>
        </authorList>
    </citation>
    <scope>NUCLEOTIDE SEQUENCE</scope>
    <source>
        <strain evidence="7">KasaAsao</strain>
    </source>
</reference>
<dbReference type="PANTHER" id="PTHR46641:SF18">
    <property type="entry name" value="G-PROTEIN COUPLED RECEPTORS FAMILY 1 PROFILE DOMAIN-CONTAINING PROTEIN"/>
    <property type="match status" value="1"/>
</dbReference>
<evidence type="ECO:0000259" key="6">
    <source>
        <dbReference type="PROSITE" id="PS50262"/>
    </source>
</evidence>
<feature type="transmembrane region" description="Helical" evidence="5">
    <location>
        <begin position="76"/>
        <end position="101"/>
    </location>
</feature>
<feature type="transmembrane region" description="Helical" evidence="5">
    <location>
        <begin position="121"/>
        <end position="150"/>
    </location>
</feature>
<dbReference type="SUPFAM" id="SSF81321">
    <property type="entry name" value="Family A G protein-coupled receptor-like"/>
    <property type="match status" value="1"/>
</dbReference>
<protein>
    <submittedName>
        <fullName evidence="7">G-protein coupled receptor</fullName>
    </submittedName>
</protein>
<keyword evidence="8" id="KW-1185">Reference proteome</keyword>
<proteinExistence type="predicted"/>
<evidence type="ECO:0000256" key="3">
    <source>
        <dbReference type="ARBA" id="ARBA00022989"/>
    </source>
</evidence>
<sequence>MNNATQPVKAVSPPPCVALFVVCQGIVHLDNALHYTIFYILLCYVRPAMCFLGFIANSMSLAILKRNGLYKQSNILLFGLVIADSAYLVSGMNFAMIISYFGPNKLYPTLCGYQYEEVFDYFLQISNILINFIGTWGHFASTTIPVLITLERLLALFKPINFKALVTANKTAALVICSFVVWLPWIFLTFSSTVIYKVKLTPTVTFMLTLAQKSALISYVSVIDKYFIRNLVSFTTLAFITFGCGAIWMKMKLTLKQRRKIASSRSNSSWSPRTTRTLVLTCFVFLLVHGMASLTANLSLFYAGRCAYSLHFFLNESGRFIYPINASSSLFIYVLSNKKLYQNLKMILRI</sequence>
<keyword evidence="4 5" id="KW-0472">Membrane</keyword>
<feature type="transmembrane region" description="Helical" evidence="5">
    <location>
        <begin position="37"/>
        <end position="64"/>
    </location>
</feature>